<dbReference type="InterPro" id="IPR012349">
    <property type="entry name" value="Split_barrel_FMN-bd"/>
</dbReference>
<reference evidence="2" key="1">
    <citation type="journal article" date="2019" name="Int. J. Syst. Evol. Microbiol.">
        <title>The Global Catalogue of Microorganisms (GCM) 10K type strain sequencing project: providing services to taxonomists for standard genome sequencing and annotation.</title>
        <authorList>
            <consortium name="The Broad Institute Genomics Platform"/>
            <consortium name="The Broad Institute Genome Sequencing Center for Infectious Disease"/>
            <person name="Wu L."/>
            <person name="Ma J."/>
        </authorList>
    </citation>
    <scope>NUCLEOTIDE SEQUENCE [LARGE SCALE GENOMIC DNA]</scope>
    <source>
        <strain evidence="2">TBRC 1276</strain>
    </source>
</reference>
<dbReference type="NCBIfam" id="TIGR00026">
    <property type="entry name" value="hi_GC_TIGR00026"/>
    <property type="match status" value="1"/>
</dbReference>
<keyword evidence="2" id="KW-1185">Reference proteome</keyword>
<comment type="caution">
    <text evidence="1">The sequence shown here is derived from an EMBL/GenBank/DDBJ whole genome shotgun (WGS) entry which is preliminary data.</text>
</comment>
<dbReference type="Gene3D" id="2.30.110.10">
    <property type="entry name" value="Electron Transport, Fmn-binding Protein, Chain A"/>
    <property type="match status" value="1"/>
</dbReference>
<sequence>MADMATGRSGKVAGPTRPYRAGRIIRAGNAIVGVLIRAGLIPRGYLLTTRGRKSGRLRTQPVAIVEHEGRRWLVAPYGAVSWVFNARATGKVMLRRRFTARAYTIRELAPAEAGPVLKRYAGFSAPARPYFQATKDSPVEDFVAEAGRHPVFELTPLYGDPWSTV</sequence>
<proteinExistence type="predicted"/>
<dbReference type="Proteomes" id="UP001595851">
    <property type="component" value="Unassembled WGS sequence"/>
</dbReference>
<name>A0ABV8GEU6_9ACTN</name>
<accession>A0ABV8GEU6</accession>
<evidence type="ECO:0000313" key="2">
    <source>
        <dbReference type="Proteomes" id="UP001595851"/>
    </source>
</evidence>
<protein>
    <submittedName>
        <fullName evidence="1">Nitroreductase family deazaflavin-dependent oxidoreductase</fullName>
    </submittedName>
</protein>
<dbReference type="EMBL" id="JBHSBI010000014">
    <property type="protein sequence ID" value="MFC4010857.1"/>
    <property type="molecule type" value="Genomic_DNA"/>
</dbReference>
<organism evidence="1 2">
    <name type="scientific">Nonomuraea purpurea</name>
    <dbReference type="NCBI Taxonomy" id="1849276"/>
    <lineage>
        <taxon>Bacteria</taxon>
        <taxon>Bacillati</taxon>
        <taxon>Actinomycetota</taxon>
        <taxon>Actinomycetes</taxon>
        <taxon>Streptosporangiales</taxon>
        <taxon>Streptosporangiaceae</taxon>
        <taxon>Nonomuraea</taxon>
    </lineage>
</organism>
<dbReference type="Pfam" id="PF04075">
    <property type="entry name" value="F420H2_quin_red"/>
    <property type="match status" value="1"/>
</dbReference>
<dbReference type="InterPro" id="IPR004378">
    <property type="entry name" value="F420H2_quin_Rdtase"/>
</dbReference>
<gene>
    <name evidence="1" type="ORF">ACFOY2_26760</name>
</gene>
<dbReference type="RefSeq" id="WP_379530832.1">
    <property type="nucleotide sequence ID" value="NZ_JBHSBI010000014.1"/>
</dbReference>
<evidence type="ECO:0000313" key="1">
    <source>
        <dbReference type="EMBL" id="MFC4010857.1"/>
    </source>
</evidence>